<dbReference type="InterPro" id="IPR010976">
    <property type="entry name" value="B-phosphoglucomutase_hydrolase"/>
</dbReference>
<keyword evidence="4" id="KW-0479">Metal-binding</keyword>
<dbReference type="NCBIfam" id="TIGR01509">
    <property type="entry name" value="HAD-SF-IA-v3"/>
    <property type="match status" value="1"/>
</dbReference>
<keyword evidence="7" id="KW-0119">Carbohydrate metabolism</keyword>
<keyword evidence="5" id="KW-0460">Magnesium</keyword>
<evidence type="ECO:0000256" key="4">
    <source>
        <dbReference type="ARBA" id="ARBA00022723"/>
    </source>
</evidence>
<evidence type="ECO:0000256" key="9">
    <source>
        <dbReference type="ARBA" id="ARBA00044968"/>
    </source>
</evidence>
<dbReference type="Gene3D" id="1.10.150.240">
    <property type="entry name" value="Putative phosphatase, domain 2"/>
    <property type="match status" value="1"/>
</dbReference>
<keyword evidence="11" id="KW-0328">Glycosyltransferase</keyword>
<keyword evidence="3" id="KW-0597">Phosphoprotein</keyword>
<protein>
    <recommendedName>
        <fullName evidence="10">Beta-phosphoglucomutase</fullName>
        <ecNumber evidence="9">5.4.2.6</ecNumber>
    </recommendedName>
</protein>
<reference evidence="11" key="1">
    <citation type="submission" date="2018-06" db="EMBL/GenBank/DDBJ databases">
        <authorList>
            <person name="Zhirakovskaya E."/>
        </authorList>
    </citation>
    <scope>NUCLEOTIDE SEQUENCE</scope>
</reference>
<dbReference type="GO" id="GO:0016757">
    <property type="term" value="F:glycosyltransferase activity"/>
    <property type="evidence" value="ECO:0007669"/>
    <property type="project" value="UniProtKB-KW"/>
</dbReference>
<comment type="cofactor">
    <cofactor evidence="1">
        <name>Mg(2+)</name>
        <dbReference type="ChEBI" id="CHEBI:18420"/>
    </cofactor>
</comment>
<dbReference type="Pfam" id="PF00702">
    <property type="entry name" value="Hydrolase"/>
    <property type="match status" value="1"/>
</dbReference>
<dbReference type="EC" id="5.4.2.6" evidence="9"/>
<evidence type="ECO:0000256" key="3">
    <source>
        <dbReference type="ARBA" id="ARBA00022553"/>
    </source>
</evidence>
<name>A0A3B0WIW7_9ZZZZ</name>
<dbReference type="GO" id="GO:0046872">
    <property type="term" value="F:metal ion binding"/>
    <property type="evidence" value="ECO:0007669"/>
    <property type="project" value="UniProtKB-KW"/>
</dbReference>
<evidence type="ECO:0000256" key="7">
    <source>
        <dbReference type="ARBA" id="ARBA00023277"/>
    </source>
</evidence>
<dbReference type="EMBL" id="UOFC01000279">
    <property type="protein sequence ID" value="VAW49369.1"/>
    <property type="molecule type" value="Genomic_DNA"/>
</dbReference>
<dbReference type="SUPFAM" id="SSF56784">
    <property type="entry name" value="HAD-like"/>
    <property type="match status" value="1"/>
</dbReference>
<evidence type="ECO:0000256" key="1">
    <source>
        <dbReference type="ARBA" id="ARBA00001946"/>
    </source>
</evidence>
<dbReference type="GO" id="GO:0008801">
    <property type="term" value="F:beta-phosphoglucomutase activity"/>
    <property type="evidence" value="ECO:0007669"/>
    <property type="project" value="UniProtKB-EC"/>
</dbReference>
<comment type="catalytic activity">
    <reaction evidence="8">
        <text>beta-D-glucose 1-phosphate = beta-D-glucose 6-phosphate</text>
        <dbReference type="Rhea" id="RHEA:20113"/>
        <dbReference type="ChEBI" id="CHEBI:57684"/>
        <dbReference type="ChEBI" id="CHEBI:58247"/>
        <dbReference type="EC" id="5.4.2.6"/>
    </reaction>
</comment>
<proteinExistence type="inferred from homology"/>
<dbReference type="Gene3D" id="3.40.50.1000">
    <property type="entry name" value="HAD superfamily/HAD-like"/>
    <property type="match status" value="1"/>
</dbReference>
<evidence type="ECO:0000256" key="6">
    <source>
        <dbReference type="ARBA" id="ARBA00023235"/>
    </source>
</evidence>
<dbReference type="InterPro" id="IPR023198">
    <property type="entry name" value="PGP-like_dom2"/>
</dbReference>
<keyword evidence="11" id="KW-0808">Transferase</keyword>
<keyword evidence="6" id="KW-0413">Isomerase</keyword>
<evidence type="ECO:0000256" key="5">
    <source>
        <dbReference type="ARBA" id="ARBA00022842"/>
    </source>
</evidence>
<sequence length="257" mass="28534">MDKNKFSFEAVIFDLDGVITKTALVHASAWKVMFDEYLQLRQKREGEPFKAFTHEQDYLPYVDGKPRYKGVQDFLESRNIHIPFGDPTDSVEQETVCGLGNRKNIKFREVLERDGVEEYASTVTLIKALKANDIHVGVASSSKNCQFVLQSAGLEELFETRVDGVVSVKLGLKGKPEGDIFVRAAENMGVNPGRSVVVEDAVSGVQAGQNGGFGLVIGVARENNEEELKSNGADVVITDFENILTEQINQWFQNKNT</sequence>
<evidence type="ECO:0000256" key="10">
    <source>
        <dbReference type="ARBA" id="ARBA00044991"/>
    </source>
</evidence>
<organism evidence="11">
    <name type="scientific">hydrothermal vent metagenome</name>
    <dbReference type="NCBI Taxonomy" id="652676"/>
    <lineage>
        <taxon>unclassified sequences</taxon>
        <taxon>metagenomes</taxon>
        <taxon>ecological metagenomes</taxon>
    </lineage>
</organism>
<dbReference type="SFLD" id="SFLDS00003">
    <property type="entry name" value="Haloacid_Dehalogenase"/>
    <property type="match status" value="1"/>
</dbReference>
<evidence type="ECO:0000256" key="2">
    <source>
        <dbReference type="ARBA" id="ARBA00006171"/>
    </source>
</evidence>
<dbReference type="InterPro" id="IPR051600">
    <property type="entry name" value="Beta-PGM-like"/>
</dbReference>
<dbReference type="AlphaFoldDB" id="A0A3B0WIW7"/>
<dbReference type="InterPro" id="IPR006439">
    <property type="entry name" value="HAD-SF_hydro_IA"/>
</dbReference>
<gene>
    <name evidence="11" type="ORF">MNBD_GAMMA03-1692</name>
</gene>
<dbReference type="PANTHER" id="PTHR46193:SF18">
    <property type="entry name" value="HEXITOL PHOSPHATASE B"/>
    <property type="match status" value="1"/>
</dbReference>
<evidence type="ECO:0000313" key="11">
    <source>
        <dbReference type="EMBL" id="VAW49369.1"/>
    </source>
</evidence>
<dbReference type="InterPro" id="IPR023214">
    <property type="entry name" value="HAD_sf"/>
</dbReference>
<dbReference type="PANTHER" id="PTHR46193">
    <property type="entry name" value="6-PHOSPHOGLUCONATE PHOSPHATASE"/>
    <property type="match status" value="1"/>
</dbReference>
<dbReference type="SFLD" id="SFLDG01129">
    <property type="entry name" value="C1.5:_HAD__Beta-PGM__Phosphata"/>
    <property type="match status" value="1"/>
</dbReference>
<comment type="similarity">
    <text evidence="2">Belongs to the HAD-like hydrolase superfamily. CbbY/CbbZ/Gph/YieH family.</text>
</comment>
<dbReference type="NCBIfam" id="TIGR02009">
    <property type="entry name" value="PGMB-YQAB-SF"/>
    <property type="match status" value="1"/>
</dbReference>
<accession>A0A3B0WIW7</accession>
<dbReference type="InterPro" id="IPR036412">
    <property type="entry name" value="HAD-like_sf"/>
</dbReference>
<evidence type="ECO:0000256" key="8">
    <source>
        <dbReference type="ARBA" id="ARBA00044926"/>
    </source>
</evidence>